<accession>A0A8D8VAM1</accession>
<dbReference type="EMBL" id="HBUF01000390">
    <property type="protein sequence ID" value="CAG6605701.1"/>
    <property type="molecule type" value="Transcribed_RNA"/>
</dbReference>
<sequence length="643" mass="75026">MNKSLQKLGQIVSRQNIIRYSIRYASNDSNKLRHSTILIQDGVNVQELPIIVRRLSGKDFIILDNNLVPDEEHTNTISETNNKEELAEIINGFNRCVTTDEIFKILDTMPAEEVTPLVALHALQKTYELDNNKVFRNDYSKYIGSDESENFTRTAILNQLIDRICHTNNNDVLVKGLELLSKDVFKSNTKSVKEKLKDEIILQISQNKFTLKQVCDTVRILSDCGNRQLIDTLWVGITERIDEINETNFIDVFQTLLFFKKSRRPITYTLEKKMIAIWYKLKSDDICKLLPVLSKTNVPALRFLEVTSKWIHTNIHTLSEDQLRTIIIHLSDLDYRDSNIENALERYIKMKSIQIKDPTVMAAIMDYCYKFRIRSVHIMQGCAEYLIIKQKELSPVHFKSLFLPFGHLVFKPLNGIQFWKCVEQFLDEKFVNFKPNDFLDVMLACVYLKNYPLNFVDKVFNPFFLDRLQVKDDFNKNQIQRMKLKVLDTALHIECPLYQGPMLPRDYSPTMPIVDQRIKRICHKIQPHINTMIGFSDRISFNVLPPFLPMSDIYVIDVLVHPSFMGRTMFKMNLAQDNLYTAILVHIPEHFCSDGQLIGAQAMRIRHLKSKGFKVVTLEHKILSKLVMYPKELINYISEQMQK</sequence>
<dbReference type="AlphaFoldDB" id="A0A8D8VAM1"/>
<dbReference type="GO" id="GO:0044528">
    <property type="term" value="P:regulation of mitochondrial mRNA stability"/>
    <property type="evidence" value="ECO:0007669"/>
    <property type="project" value="InterPro"/>
</dbReference>
<dbReference type="EMBL" id="HBUF01000389">
    <property type="protein sequence ID" value="CAG6605700.1"/>
    <property type="molecule type" value="Transcribed_RNA"/>
</dbReference>
<protein>
    <submittedName>
        <fullName evidence="2">FAST kinase domain-containing protein 3</fullName>
    </submittedName>
</protein>
<dbReference type="InterPro" id="IPR013584">
    <property type="entry name" value="RAP"/>
</dbReference>
<dbReference type="EMBL" id="HBUF01363174">
    <property type="protein sequence ID" value="CAG6722081.1"/>
    <property type="molecule type" value="Transcribed_RNA"/>
</dbReference>
<evidence type="ECO:0000313" key="2">
    <source>
        <dbReference type="EMBL" id="CAG6722080.1"/>
    </source>
</evidence>
<feature type="domain" description="RAP" evidence="1">
    <location>
        <begin position="581"/>
        <end position="639"/>
    </location>
</feature>
<dbReference type="GO" id="GO:0016301">
    <property type="term" value="F:kinase activity"/>
    <property type="evidence" value="ECO:0007669"/>
    <property type="project" value="UniProtKB-KW"/>
</dbReference>
<dbReference type="SMART" id="SM00952">
    <property type="entry name" value="RAP"/>
    <property type="match status" value="1"/>
</dbReference>
<dbReference type="EMBL" id="HBUF01363173">
    <property type="protein sequence ID" value="CAG6722080.1"/>
    <property type="molecule type" value="Transcribed_RNA"/>
</dbReference>
<evidence type="ECO:0000259" key="1">
    <source>
        <dbReference type="PROSITE" id="PS51286"/>
    </source>
</evidence>
<organism evidence="2">
    <name type="scientific">Cacopsylla melanoneura</name>
    <dbReference type="NCBI Taxonomy" id="428564"/>
    <lineage>
        <taxon>Eukaryota</taxon>
        <taxon>Metazoa</taxon>
        <taxon>Ecdysozoa</taxon>
        <taxon>Arthropoda</taxon>
        <taxon>Hexapoda</taxon>
        <taxon>Insecta</taxon>
        <taxon>Pterygota</taxon>
        <taxon>Neoptera</taxon>
        <taxon>Paraneoptera</taxon>
        <taxon>Hemiptera</taxon>
        <taxon>Sternorrhyncha</taxon>
        <taxon>Psylloidea</taxon>
        <taxon>Psyllidae</taxon>
        <taxon>Psyllinae</taxon>
        <taxon>Cacopsylla</taxon>
    </lineage>
</organism>
<reference evidence="2" key="1">
    <citation type="submission" date="2021-05" db="EMBL/GenBank/DDBJ databases">
        <authorList>
            <person name="Alioto T."/>
            <person name="Alioto T."/>
            <person name="Gomez Garrido J."/>
        </authorList>
    </citation>
    <scope>NUCLEOTIDE SEQUENCE</scope>
</reference>
<keyword evidence="2" id="KW-0418">Kinase</keyword>
<keyword evidence="2" id="KW-0808">Transferase</keyword>
<proteinExistence type="predicted"/>
<dbReference type="PROSITE" id="PS51286">
    <property type="entry name" value="RAP"/>
    <property type="match status" value="1"/>
</dbReference>
<dbReference type="Pfam" id="PF06743">
    <property type="entry name" value="FAST_1"/>
    <property type="match status" value="1"/>
</dbReference>
<name>A0A8D8VAM1_9HEMI</name>
<dbReference type="InterPro" id="IPR010622">
    <property type="entry name" value="FAST_Leu-rich"/>
</dbReference>